<evidence type="ECO:0000256" key="1">
    <source>
        <dbReference type="ARBA" id="ARBA00000826"/>
    </source>
</evidence>
<dbReference type="InterPro" id="IPR013780">
    <property type="entry name" value="Glyco_hydro_b"/>
</dbReference>
<comment type="pathway">
    <text evidence="3 10">Glycan biosynthesis; glycogen biosynthesis.</text>
</comment>
<dbReference type="FunFam" id="3.20.20.80:FF:000003">
    <property type="entry name" value="1,4-alpha-glucan branching enzyme GlgB"/>
    <property type="match status" value="1"/>
</dbReference>
<dbReference type="NCBIfam" id="NF008967">
    <property type="entry name" value="PRK12313.1"/>
    <property type="match status" value="1"/>
</dbReference>
<evidence type="ECO:0000256" key="9">
    <source>
        <dbReference type="ARBA" id="ARBA00023277"/>
    </source>
</evidence>
<feature type="region of interest" description="Disordered" evidence="12">
    <location>
        <begin position="1"/>
        <end position="24"/>
    </location>
</feature>
<dbReference type="InterPro" id="IPR013783">
    <property type="entry name" value="Ig-like_fold"/>
</dbReference>
<comment type="caution">
    <text evidence="14">The sequence shown here is derived from an EMBL/GenBank/DDBJ whole genome shotgun (WGS) entry which is preliminary data.</text>
</comment>
<dbReference type="EC" id="2.4.1.18" evidence="10"/>
<dbReference type="Pfam" id="PF22019">
    <property type="entry name" value="GlgB_N"/>
    <property type="match status" value="1"/>
</dbReference>
<dbReference type="InterPro" id="IPR006407">
    <property type="entry name" value="GlgB"/>
</dbReference>
<accession>A0A4R1EY38</accession>
<comment type="similarity">
    <text evidence="4 10">Belongs to the glycosyl hydrolase 13 family. GlgB subfamily.</text>
</comment>
<dbReference type="PANTHER" id="PTHR43651">
    <property type="entry name" value="1,4-ALPHA-GLUCAN-BRANCHING ENZYME"/>
    <property type="match status" value="1"/>
</dbReference>
<dbReference type="EMBL" id="SMFQ01000004">
    <property type="protein sequence ID" value="TCJ84924.1"/>
    <property type="molecule type" value="Genomic_DNA"/>
</dbReference>
<evidence type="ECO:0000256" key="4">
    <source>
        <dbReference type="ARBA" id="ARBA00009000"/>
    </source>
</evidence>
<dbReference type="InterPro" id="IPR006048">
    <property type="entry name" value="A-amylase/branching_C"/>
</dbReference>
<dbReference type="AlphaFoldDB" id="A0A4R1EY38"/>
<dbReference type="GO" id="GO:0005829">
    <property type="term" value="C:cytosol"/>
    <property type="evidence" value="ECO:0007669"/>
    <property type="project" value="TreeGrafter"/>
</dbReference>
<reference evidence="14 15" key="1">
    <citation type="submission" date="2019-03" db="EMBL/GenBank/DDBJ databases">
        <title>Genomic Encyclopedia of Type Strains, Phase IV (KMG-IV): sequencing the most valuable type-strain genomes for metagenomic binning, comparative biology and taxonomic classification.</title>
        <authorList>
            <person name="Goeker M."/>
        </authorList>
    </citation>
    <scope>NUCLEOTIDE SEQUENCE [LARGE SCALE GENOMIC DNA]</scope>
    <source>
        <strain evidence="14 15">DSM 24830</strain>
    </source>
</reference>
<evidence type="ECO:0000313" key="15">
    <source>
        <dbReference type="Proteomes" id="UP000294887"/>
    </source>
</evidence>
<dbReference type="GO" id="GO:0005978">
    <property type="term" value="P:glycogen biosynthetic process"/>
    <property type="evidence" value="ECO:0007669"/>
    <property type="project" value="UniProtKB-UniRule"/>
</dbReference>
<dbReference type="InterPro" id="IPR017853">
    <property type="entry name" value="GH"/>
</dbReference>
<dbReference type="Gene3D" id="2.60.40.1180">
    <property type="entry name" value="Golgi alpha-mannosidase II"/>
    <property type="match status" value="1"/>
</dbReference>
<name>A0A4R1EY38_9GAMM</name>
<sequence length="756" mass="86659">MKKASPSTVSSAKKAASKNVSSNKIEVETLTPELSKLQQGKHHDPFSVLGVHALDKKEGAIVRSFLPQAEVAELKGIGKMSRIPDSDFFEYQLSAKEAKSLDKHYTLKWQQKGSEEWHESISAYSFEPQIGEMDIYLFAEGKHHHAYQFMGAHIQTIDGVSGCQFALWCPNVKRISVVGDFNGWDGRRHPMRSRGSSGLWELFIPGLVENDVYKYEICTQHDEILKKTDPYAQSMALRPDTTSHISSAKAFNWEDQDWIEQREVFDWQHKPISIYELHAGSWRRDEDGYFLNWRDIASQLIPYIKKLAYTHIELLPIAEHPLDQSWGYQVTGFFAPTARFGTPEDFRYFVNECHKANIGVILDWVPAHFPKDAFALAKFNGDALYEHADPRKGEHQDWGTLIFNYGRNEVRNFLITNAVYWIEEFHLDGLRVDAVASMLYLDYSREAGEWLPNEFGGRENLEAIEFLKQMNTTVHGLHPGVLTMAEESTAWPMVSRPVELGGLGFSIKWNMGWMNDNLSYMETDPVHRKYHHNQLTFSQIYSYSENFILPLSHDEVVHGKRSLVSKMPGDDWQKLANLRLLYAWQYIHPGKKLLFMGGEFAQWIEWNDNAELDWALTSVEQHHGISQLITDLNKLYQSEAALHYWDFSHDGFEWIDCNDSDQSALSLIRKSNDPQESIICLLNFTPVPRTNYRIGVPAADTYHELLNTDSAFYTGSNCGNDNPIVVEPTPWTGYQQSISVTLPPLSALFLKGDFSH</sequence>
<dbReference type="InterPro" id="IPR004193">
    <property type="entry name" value="Glyco_hydro_13_N"/>
</dbReference>
<dbReference type="FunFam" id="2.60.40.1180:FF:000002">
    <property type="entry name" value="1,4-alpha-glucan branching enzyme GlgB"/>
    <property type="match status" value="1"/>
</dbReference>
<dbReference type="PIRSF" id="PIRSF000463">
    <property type="entry name" value="GlgB"/>
    <property type="match status" value="1"/>
</dbReference>
<dbReference type="CDD" id="cd02855">
    <property type="entry name" value="E_set_GBE_prok_N"/>
    <property type="match status" value="1"/>
</dbReference>
<comment type="function">
    <text evidence="2 10">Catalyzes the formation of the alpha-1,6-glucosidic linkages in glycogen by scission of a 1,4-alpha-linked oligosaccharide from growing alpha-1,4-glucan chains and the subsequent attachment of the oligosaccharide to the alpha-1,6 position.</text>
</comment>
<evidence type="ECO:0000256" key="2">
    <source>
        <dbReference type="ARBA" id="ARBA00002953"/>
    </source>
</evidence>
<keyword evidence="6 10" id="KW-0328">Glycosyltransferase</keyword>
<dbReference type="InterPro" id="IPR054169">
    <property type="entry name" value="GlgB_N"/>
</dbReference>
<dbReference type="InterPro" id="IPR014756">
    <property type="entry name" value="Ig_E-set"/>
</dbReference>
<evidence type="ECO:0000256" key="12">
    <source>
        <dbReference type="SAM" id="MobiDB-lite"/>
    </source>
</evidence>
<dbReference type="Pfam" id="PF02806">
    <property type="entry name" value="Alpha-amylase_C"/>
    <property type="match status" value="1"/>
</dbReference>
<dbReference type="Gene3D" id="3.20.20.80">
    <property type="entry name" value="Glycosidases"/>
    <property type="match status" value="1"/>
</dbReference>
<dbReference type="FunFam" id="2.60.40.10:FF:000169">
    <property type="entry name" value="1,4-alpha-glucan branching enzyme GlgB"/>
    <property type="match status" value="1"/>
</dbReference>
<dbReference type="NCBIfam" id="TIGR01515">
    <property type="entry name" value="branching_enzym"/>
    <property type="match status" value="1"/>
</dbReference>
<protein>
    <recommendedName>
        <fullName evidence="10">1,4-alpha-glucan branching enzyme GlgB</fullName>
        <ecNumber evidence="10">2.4.1.18</ecNumber>
    </recommendedName>
    <alternativeName>
        <fullName evidence="10">1,4-alpha-D-glucan:1,4-alpha-D-glucan 6-glucosyl-transferase</fullName>
    </alternativeName>
    <alternativeName>
        <fullName evidence="10">Alpha-(1-&gt;4)-glucan branching enzyme</fullName>
    </alternativeName>
    <alternativeName>
        <fullName evidence="10">Glycogen branching enzyme</fullName>
        <shortName evidence="10">BE</shortName>
    </alternativeName>
</protein>
<evidence type="ECO:0000313" key="14">
    <source>
        <dbReference type="EMBL" id="TCJ84924.1"/>
    </source>
</evidence>
<evidence type="ECO:0000256" key="8">
    <source>
        <dbReference type="ARBA" id="ARBA00023056"/>
    </source>
</evidence>
<keyword evidence="5 10" id="KW-0321">Glycogen metabolism</keyword>
<dbReference type="InterPro" id="IPR044143">
    <property type="entry name" value="GlgB_N_E_set_prok"/>
</dbReference>
<evidence type="ECO:0000259" key="13">
    <source>
        <dbReference type="SMART" id="SM00642"/>
    </source>
</evidence>
<dbReference type="GO" id="GO:0003844">
    <property type="term" value="F:1,4-alpha-glucan branching enzyme activity"/>
    <property type="evidence" value="ECO:0007669"/>
    <property type="project" value="UniProtKB-UniRule"/>
</dbReference>
<dbReference type="GO" id="GO:0043169">
    <property type="term" value="F:cation binding"/>
    <property type="evidence" value="ECO:0007669"/>
    <property type="project" value="InterPro"/>
</dbReference>
<dbReference type="InterPro" id="IPR037439">
    <property type="entry name" value="Branching_enzy"/>
</dbReference>
<dbReference type="NCBIfam" id="NF003811">
    <property type="entry name" value="PRK05402.1"/>
    <property type="match status" value="1"/>
</dbReference>
<dbReference type="Gene3D" id="2.60.40.10">
    <property type="entry name" value="Immunoglobulins"/>
    <property type="match status" value="1"/>
</dbReference>
<dbReference type="Proteomes" id="UP000294887">
    <property type="component" value="Unassembled WGS sequence"/>
</dbReference>
<proteinExistence type="inferred from homology"/>
<dbReference type="Pfam" id="PF02922">
    <property type="entry name" value="CBM_48"/>
    <property type="match status" value="1"/>
</dbReference>
<dbReference type="SUPFAM" id="SSF81296">
    <property type="entry name" value="E set domains"/>
    <property type="match status" value="2"/>
</dbReference>
<feature type="domain" description="Glycosyl hydrolase family 13 catalytic" evidence="13">
    <location>
        <begin position="276"/>
        <end position="643"/>
    </location>
</feature>
<feature type="active site" description="Nucleophile" evidence="10 11">
    <location>
        <position position="433"/>
    </location>
</feature>
<evidence type="ECO:0000256" key="3">
    <source>
        <dbReference type="ARBA" id="ARBA00004964"/>
    </source>
</evidence>
<keyword evidence="15" id="KW-1185">Reference proteome</keyword>
<keyword evidence="9 10" id="KW-0119">Carbohydrate metabolism</keyword>
<evidence type="ECO:0000256" key="11">
    <source>
        <dbReference type="PIRSR" id="PIRSR000463-1"/>
    </source>
</evidence>
<dbReference type="HAMAP" id="MF_00685">
    <property type="entry name" value="GlgB"/>
    <property type="match status" value="1"/>
</dbReference>
<dbReference type="SUPFAM" id="SSF51445">
    <property type="entry name" value="(Trans)glycosidases"/>
    <property type="match status" value="1"/>
</dbReference>
<keyword evidence="7 10" id="KW-0808">Transferase</keyword>
<dbReference type="Pfam" id="PF00128">
    <property type="entry name" value="Alpha-amylase"/>
    <property type="match status" value="2"/>
</dbReference>
<dbReference type="CDD" id="cd11322">
    <property type="entry name" value="AmyAc_Glg_BE"/>
    <property type="match status" value="1"/>
</dbReference>
<organism evidence="14 15">
    <name type="scientific">Cocleimonas flava</name>
    <dbReference type="NCBI Taxonomy" id="634765"/>
    <lineage>
        <taxon>Bacteria</taxon>
        <taxon>Pseudomonadati</taxon>
        <taxon>Pseudomonadota</taxon>
        <taxon>Gammaproteobacteria</taxon>
        <taxon>Thiotrichales</taxon>
        <taxon>Thiotrichaceae</taxon>
        <taxon>Cocleimonas</taxon>
    </lineage>
</organism>
<dbReference type="SUPFAM" id="SSF51011">
    <property type="entry name" value="Glycosyl hydrolase domain"/>
    <property type="match status" value="1"/>
</dbReference>
<dbReference type="PANTHER" id="PTHR43651:SF3">
    <property type="entry name" value="1,4-ALPHA-GLUCAN-BRANCHING ENZYME"/>
    <property type="match status" value="1"/>
</dbReference>
<evidence type="ECO:0000256" key="5">
    <source>
        <dbReference type="ARBA" id="ARBA00022600"/>
    </source>
</evidence>
<comment type="catalytic activity">
    <reaction evidence="1 10">
        <text>Transfers a segment of a (1-&gt;4)-alpha-D-glucan chain to a primary hydroxy group in a similar glucan chain.</text>
        <dbReference type="EC" id="2.4.1.18"/>
    </reaction>
</comment>
<keyword evidence="8 10" id="KW-0320">Glycogen biosynthesis</keyword>
<dbReference type="UniPathway" id="UPA00164"/>
<comment type="subunit">
    <text evidence="10">Monomer.</text>
</comment>
<dbReference type="SMART" id="SM00642">
    <property type="entry name" value="Aamy"/>
    <property type="match status" value="1"/>
</dbReference>
<feature type="active site" description="Proton donor" evidence="10 11">
    <location>
        <position position="486"/>
    </location>
</feature>
<dbReference type="InterPro" id="IPR006047">
    <property type="entry name" value="GH13_cat_dom"/>
</dbReference>
<evidence type="ECO:0000256" key="10">
    <source>
        <dbReference type="HAMAP-Rule" id="MF_00685"/>
    </source>
</evidence>
<evidence type="ECO:0000256" key="7">
    <source>
        <dbReference type="ARBA" id="ARBA00022679"/>
    </source>
</evidence>
<evidence type="ECO:0000256" key="6">
    <source>
        <dbReference type="ARBA" id="ARBA00022676"/>
    </source>
</evidence>
<dbReference type="GO" id="GO:0004553">
    <property type="term" value="F:hydrolase activity, hydrolyzing O-glycosyl compounds"/>
    <property type="evidence" value="ECO:0007669"/>
    <property type="project" value="InterPro"/>
</dbReference>
<gene>
    <name evidence="10" type="primary">glgB</name>
    <name evidence="14" type="ORF">EV695_2887</name>
</gene>